<dbReference type="OrthoDB" id="9135615at2"/>
<evidence type="ECO:0000313" key="2">
    <source>
        <dbReference type="Proteomes" id="UP000078572"/>
    </source>
</evidence>
<dbReference type="SUPFAM" id="SSF109709">
    <property type="entry name" value="KorB DNA-binding domain-like"/>
    <property type="match status" value="1"/>
</dbReference>
<gene>
    <name evidence="1" type="ORF">A9Y76_28160</name>
</gene>
<accession>A0A192A896</accession>
<dbReference type="CDD" id="cd16387">
    <property type="entry name" value="ParB_N_Srx"/>
    <property type="match status" value="1"/>
</dbReference>
<geneLocation type="plasmid" evidence="2">
    <name>pri-1</name>
</geneLocation>
<dbReference type="Gene3D" id="3.90.1530.30">
    <property type="match status" value="1"/>
</dbReference>
<dbReference type="EMBL" id="CP016024">
    <property type="protein sequence ID" value="ANJ76578.1"/>
    <property type="molecule type" value="Genomic_DNA"/>
</dbReference>
<dbReference type="Proteomes" id="UP000078572">
    <property type="component" value="Plasmid pRI-1"/>
</dbReference>
<reference evidence="2" key="1">
    <citation type="submission" date="2016-06" db="EMBL/GenBank/DDBJ databases">
        <authorList>
            <person name="Xu Y."/>
            <person name="Nagy A."/>
            <person name="Yan X."/>
            <person name="Kim S.W."/>
            <person name="Haley B."/>
            <person name="Liu N.T."/>
            <person name="Nou X."/>
        </authorList>
    </citation>
    <scope>NUCLEOTIDE SEQUENCE [LARGE SCALE GENOMIC DNA]</scope>
    <source>
        <strain evidence="2">ATCC 49129</strain>
        <plasmid evidence="2">pri-1</plasmid>
    </source>
</reference>
<proteinExistence type="predicted"/>
<sequence length="315" mass="35549">MVATKRSQGVRAKTQPQLVLDGAAPTIPFEMDSQLEFGDRQALNLGTGASHQYRWAVDEIREVRGFNPRIETAAYKAGIERLALEIAENGFDESQPLLVFPIREGSKTVLAVRDGHRRLQAVRLANHYLDDGKNRQIDQLPVIIEEWADPRSLTLSVMQRNDQLALTVFETAIVAFRAHVKLGMSTMEIASEFKRSEMHIKGLLLLANADRRIQDLVIEDKTTATTAIKAIRLYKDGAPERLVEVTAGKGKVRPRDLPGERLKRVMRKVGARLLLTIKDIEADPGFKRLRRETRESISDLLEKVREAEKEDPVDK</sequence>
<evidence type="ECO:0000313" key="1">
    <source>
        <dbReference type="EMBL" id="ANJ76578.1"/>
    </source>
</evidence>
<dbReference type="InterPro" id="IPR036086">
    <property type="entry name" value="ParB/Sulfiredoxin_sf"/>
</dbReference>
<dbReference type="PANTHER" id="PTHR33375:SF1">
    <property type="entry name" value="CHROMOSOME-PARTITIONING PROTEIN PARB-RELATED"/>
    <property type="match status" value="1"/>
</dbReference>
<dbReference type="SUPFAM" id="SSF110849">
    <property type="entry name" value="ParB/Sulfiredoxin"/>
    <property type="match status" value="1"/>
</dbReference>
<keyword evidence="1" id="KW-0614">Plasmid</keyword>
<dbReference type="Gene3D" id="1.10.10.2830">
    <property type="match status" value="1"/>
</dbReference>
<organism evidence="1 2">
    <name type="scientific">Ralstonia insidiosa</name>
    <dbReference type="NCBI Taxonomy" id="190721"/>
    <lineage>
        <taxon>Bacteria</taxon>
        <taxon>Pseudomonadati</taxon>
        <taxon>Pseudomonadota</taxon>
        <taxon>Betaproteobacteria</taxon>
        <taxon>Burkholderiales</taxon>
        <taxon>Burkholderiaceae</taxon>
        <taxon>Ralstonia</taxon>
    </lineage>
</organism>
<dbReference type="GO" id="GO:0005694">
    <property type="term" value="C:chromosome"/>
    <property type="evidence" value="ECO:0007669"/>
    <property type="project" value="TreeGrafter"/>
</dbReference>
<dbReference type="GO" id="GO:0007059">
    <property type="term" value="P:chromosome segregation"/>
    <property type="evidence" value="ECO:0007669"/>
    <property type="project" value="TreeGrafter"/>
</dbReference>
<dbReference type="PANTHER" id="PTHR33375">
    <property type="entry name" value="CHROMOSOME-PARTITIONING PROTEIN PARB-RELATED"/>
    <property type="match status" value="1"/>
</dbReference>
<name>A0A192A896_9RALS</name>
<protein>
    <submittedName>
        <fullName evidence="1">Uncharacterized protein</fullName>
    </submittedName>
</protein>
<dbReference type="AlphaFoldDB" id="A0A192A896"/>
<dbReference type="InterPro" id="IPR050336">
    <property type="entry name" value="Chromosome_partition/occlusion"/>
</dbReference>
<keyword evidence="2" id="KW-1185">Reference proteome</keyword>